<evidence type="ECO:0000313" key="3">
    <source>
        <dbReference type="Proteomes" id="UP000501316"/>
    </source>
</evidence>
<reference evidence="2" key="3">
    <citation type="journal article" date="2022" name="Int. J. Syst. Evol. Microbiol.">
        <title>Caproicibacterium lactatifermentans sp. nov., isolated from pit clay used for the production of Chinese strong aroma-type liquor.</title>
        <authorList>
            <person name="Wang H."/>
            <person name="Gu Y."/>
            <person name="Zhao D."/>
            <person name="Qiao Z."/>
            <person name="Zheng J."/>
            <person name="Gao J."/>
            <person name="Ren C."/>
            <person name="Xu Y."/>
        </authorList>
    </citation>
    <scope>NUCLEOTIDE SEQUENCE</scope>
    <source>
        <strain evidence="2">JNU-WLY1368</strain>
    </source>
</reference>
<evidence type="ECO:0000313" key="4">
    <source>
        <dbReference type="Proteomes" id="UP000509623"/>
    </source>
</evidence>
<dbReference type="Proteomes" id="UP000509623">
    <property type="component" value="Chromosome"/>
</dbReference>
<dbReference type="EMBL" id="CP046051">
    <property type="protein sequence ID" value="QKN24093.1"/>
    <property type="molecule type" value="Genomic_DNA"/>
</dbReference>
<dbReference type="AlphaFoldDB" id="A0A859DUW4"/>
<keyword evidence="4" id="KW-1185">Reference proteome</keyword>
<proteinExistence type="predicted"/>
<reference evidence="2" key="2">
    <citation type="journal article" date="2021" name="Appl. Environ. Microbiol.">
        <title>Adaptability of a Caproate-Producing Bacterium Contributes to Its Dominance in an Anaerobic Fermentation System.</title>
        <authorList>
            <person name="Wang H."/>
            <person name="Gu Y."/>
            <person name="Zhou W."/>
            <person name="Zhao D."/>
            <person name="Qiao Z."/>
            <person name="Zheng J."/>
            <person name="Gao J."/>
            <person name="Chen X."/>
            <person name="Ren C."/>
            <person name="Xu Y."/>
        </authorList>
    </citation>
    <scope>NUCLEOTIDE SEQUENCE</scope>
    <source>
        <strain evidence="2">JNU-WLY1368</strain>
    </source>
</reference>
<dbReference type="KEGG" id="clf:GJQ69_06130"/>
<name>A0A859DUW4_9FIRM</name>
<evidence type="ECO:0000313" key="2">
    <source>
        <dbReference type="EMBL" id="QKO30838.1"/>
    </source>
</evidence>
<evidence type="ECO:0000313" key="1">
    <source>
        <dbReference type="EMBL" id="QKN24093.1"/>
    </source>
</evidence>
<sequence length="51" mass="5698">MKAKQPDRRAETIRIQVNGLPVTLLFSAEPNKEAADFIKKALINAYVVRTA</sequence>
<protein>
    <recommendedName>
        <fullName evidence="5">Transposase</fullName>
    </recommendedName>
</protein>
<evidence type="ECO:0008006" key="5">
    <source>
        <dbReference type="Google" id="ProtNLM"/>
    </source>
</evidence>
<reference evidence="3 4" key="1">
    <citation type="submission" date="2019-11" db="EMBL/GenBank/DDBJ databases">
        <authorList>
            <person name="Ren C."/>
            <person name="Wang H."/>
            <person name="Xu Y."/>
        </authorList>
    </citation>
    <scope>NUCLEOTIDE SEQUENCE [LARGE SCALE GENOMIC DNA]</scope>
    <source>
        <strain evidence="4">JNU-WLY1368</strain>
        <strain evidence="1 3">LBM 19010</strain>
    </source>
</reference>
<gene>
    <name evidence="1" type="ORF">GJQ69_06130</name>
    <name evidence="2" type="ORF">GKP14_07405</name>
</gene>
<accession>A0A859DUW4</accession>
<organism evidence="1 3">
    <name type="scientific">Caproicibacterium lactatifermentans</name>
    <dbReference type="NCBI Taxonomy" id="2666138"/>
    <lineage>
        <taxon>Bacteria</taxon>
        <taxon>Bacillati</taxon>
        <taxon>Bacillota</taxon>
        <taxon>Clostridia</taxon>
        <taxon>Eubacteriales</taxon>
        <taxon>Oscillospiraceae</taxon>
        <taxon>Caproicibacterium</taxon>
    </lineage>
</organism>
<dbReference type="Proteomes" id="UP000501316">
    <property type="component" value="Chromosome"/>
</dbReference>
<dbReference type="EMBL" id="CP046161">
    <property type="protein sequence ID" value="QKO30838.1"/>
    <property type="molecule type" value="Genomic_DNA"/>
</dbReference>
<dbReference type="RefSeq" id="WP_157658920.1">
    <property type="nucleotide sequence ID" value="NZ_CP046051.1"/>
</dbReference>